<dbReference type="Proteomes" id="UP000284242">
    <property type="component" value="Unassembled WGS sequence"/>
</dbReference>
<evidence type="ECO:0000313" key="24">
    <source>
        <dbReference type="Proteomes" id="UP000095409"/>
    </source>
</evidence>
<dbReference type="AlphaFoldDB" id="A0A173WAF4"/>
<feature type="domain" description="Helix-hairpin-helix DNA-binding motif class 1" evidence="7">
    <location>
        <begin position="108"/>
        <end position="127"/>
    </location>
</feature>
<dbReference type="InterPro" id="IPR000085">
    <property type="entry name" value="RuvA"/>
</dbReference>
<dbReference type="GeneID" id="79804211"/>
<evidence type="ECO:0000313" key="32">
    <source>
        <dbReference type="Proteomes" id="UP000284024"/>
    </source>
</evidence>
<dbReference type="Proteomes" id="UP000284220">
    <property type="component" value="Unassembled WGS sequence"/>
</dbReference>
<reference evidence="24 25" key="1">
    <citation type="submission" date="2015-09" db="EMBL/GenBank/DDBJ databases">
        <authorList>
            <consortium name="Pathogen Informatics"/>
        </authorList>
    </citation>
    <scope>NUCLEOTIDE SEQUENCE [LARGE SCALE GENOMIC DNA]</scope>
    <source>
        <strain evidence="8 24">2789STDY5608837</strain>
        <strain evidence="9 25">2789STDY5834921</strain>
    </source>
</reference>
<dbReference type="Pfam" id="PF01330">
    <property type="entry name" value="RuvA_N"/>
    <property type="match status" value="1"/>
</dbReference>
<dbReference type="GO" id="GO:0016787">
    <property type="term" value="F:hydrolase activity"/>
    <property type="evidence" value="ECO:0007669"/>
    <property type="project" value="UniProtKB-KW"/>
</dbReference>
<dbReference type="Gene3D" id="1.10.150.20">
    <property type="entry name" value="5' to 3' exonuclease, C-terminal subdomain"/>
    <property type="match status" value="1"/>
</dbReference>
<comment type="subcellular location">
    <subcellularLocation>
        <location evidence="6">Cytoplasm</location>
    </subcellularLocation>
</comment>
<dbReference type="CDD" id="cd14332">
    <property type="entry name" value="UBA_RuvA_C"/>
    <property type="match status" value="1"/>
</dbReference>
<evidence type="ECO:0000313" key="26">
    <source>
        <dbReference type="Proteomes" id="UP000261105"/>
    </source>
</evidence>
<keyword evidence="8" id="KW-0067">ATP-binding</keyword>
<keyword evidence="5 6" id="KW-0234">DNA repair</keyword>
<dbReference type="Proteomes" id="UP000283585">
    <property type="component" value="Unassembled WGS sequence"/>
</dbReference>
<evidence type="ECO:0000259" key="7">
    <source>
        <dbReference type="SMART" id="SM00278"/>
    </source>
</evidence>
<feature type="region of interest" description="Domain I" evidence="6">
    <location>
        <begin position="1"/>
        <end position="64"/>
    </location>
</feature>
<keyword evidence="4 6" id="KW-0233">DNA recombination</keyword>
<evidence type="ECO:0000313" key="14">
    <source>
        <dbReference type="EMBL" id="RGS75515.1"/>
    </source>
</evidence>
<evidence type="ECO:0000313" key="15">
    <source>
        <dbReference type="EMBL" id="RGV65797.1"/>
    </source>
</evidence>
<dbReference type="Proteomes" id="UP000283928">
    <property type="component" value="Unassembled WGS sequence"/>
</dbReference>
<dbReference type="Proteomes" id="UP000261222">
    <property type="component" value="Unassembled WGS sequence"/>
</dbReference>
<organism evidence="8 24">
    <name type="scientific">Blautia obeum</name>
    <dbReference type="NCBI Taxonomy" id="40520"/>
    <lineage>
        <taxon>Bacteria</taxon>
        <taxon>Bacillati</taxon>
        <taxon>Bacillota</taxon>
        <taxon>Clostridia</taxon>
        <taxon>Lachnospirales</taxon>
        <taxon>Lachnospiraceae</taxon>
        <taxon>Blautia</taxon>
    </lineage>
</organism>
<dbReference type="Gene3D" id="1.10.8.10">
    <property type="entry name" value="DNA helicase RuvA subunit, C-terminal domain"/>
    <property type="match status" value="1"/>
</dbReference>
<evidence type="ECO:0000313" key="8">
    <source>
        <dbReference type="EMBL" id="CUN36010.1"/>
    </source>
</evidence>
<evidence type="ECO:0000256" key="2">
    <source>
        <dbReference type="ARBA" id="ARBA00022763"/>
    </source>
</evidence>
<dbReference type="GO" id="GO:0006281">
    <property type="term" value="P:DNA repair"/>
    <property type="evidence" value="ECO:0007669"/>
    <property type="project" value="UniProtKB-UniRule"/>
</dbReference>
<dbReference type="EMBL" id="QROE01000001">
    <property type="protein sequence ID" value="RHK98439.1"/>
    <property type="molecule type" value="Genomic_DNA"/>
</dbReference>
<dbReference type="GO" id="GO:0006310">
    <property type="term" value="P:DNA recombination"/>
    <property type="evidence" value="ECO:0007669"/>
    <property type="project" value="UniProtKB-UniRule"/>
</dbReference>
<evidence type="ECO:0000313" key="16">
    <source>
        <dbReference type="EMBL" id="RHC10211.1"/>
    </source>
</evidence>
<dbReference type="SMART" id="SM00278">
    <property type="entry name" value="HhH1"/>
    <property type="match status" value="2"/>
</dbReference>
<dbReference type="Proteomes" id="UP000095413">
    <property type="component" value="Unassembled WGS sequence"/>
</dbReference>
<evidence type="ECO:0000313" key="34">
    <source>
        <dbReference type="Proteomes" id="UP000284242"/>
    </source>
</evidence>
<dbReference type="InterPro" id="IPR012340">
    <property type="entry name" value="NA-bd_OB-fold"/>
</dbReference>
<evidence type="ECO:0000313" key="19">
    <source>
        <dbReference type="EMBL" id="RHG20226.1"/>
    </source>
</evidence>
<evidence type="ECO:0000313" key="38">
    <source>
        <dbReference type="Proteomes" id="UP000285897"/>
    </source>
</evidence>
<dbReference type="HAMAP" id="MF_00031">
    <property type="entry name" value="DNA_HJ_migration_RuvA"/>
    <property type="match status" value="1"/>
</dbReference>
<name>A0A173WAF4_9FIRM</name>
<dbReference type="EMBL" id="QROS01000002">
    <property type="protein sequence ID" value="RHL49590.1"/>
    <property type="molecule type" value="Genomic_DNA"/>
</dbReference>
<evidence type="ECO:0000313" key="30">
    <source>
        <dbReference type="Proteomes" id="UP000283585"/>
    </source>
</evidence>
<evidence type="ECO:0000256" key="3">
    <source>
        <dbReference type="ARBA" id="ARBA00023125"/>
    </source>
</evidence>
<dbReference type="Proteomes" id="UP000284267">
    <property type="component" value="Unassembled WGS sequence"/>
</dbReference>
<evidence type="ECO:0000313" key="27">
    <source>
        <dbReference type="Proteomes" id="UP000261222"/>
    </source>
</evidence>
<dbReference type="Pfam" id="PF14520">
    <property type="entry name" value="HHH_5"/>
    <property type="match status" value="1"/>
</dbReference>
<evidence type="ECO:0000313" key="28">
    <source>
        <dbReference type="Proteomes" id="UP000265808"/>
    </source>
</evidence>
<evidence type="ECO:0000313" key="21">
    <source>
        <dbReference type="EMBL" id="RHK98439.1"/>
    </source>
</evidence>
<feature type="region of interest" description="Domain II" evidence="6">
    <location>
        <begin position="65"/>
        <end position="142"/>
    </location>
</feature>
<dbReference type="EMBL" id="QSUZ01000007">
    <property type="protein sequence ID" value="RGN87962.1"/>
    <property type="molecule type" value="Genomic_DNA"/>
</dbReference>
<dbReference type="SUPFAM" id="SSF46929">
    <property type="entry name" value="DNA helicase RuvA subunit, C-terminal domain"/>
    <property type="match status" value="1"/>
</dbReference>
<gene>
    <name evidence="6 8" type="primary">ruvA</name>
    <name evidence="22" type="ORF">DW021_04405</name>
    <name evidence="21" type="ORF">DW040_03785</name>
    <name evidence="20" type="ORF">DW222_02365</name>
    <name evidence="19" type="ORF">DW272_03195</name>
    <name evidence="18" type="ORF">DW723_05615</name>
    <name evidence="17" type="ORF">DW767_03945</name>
    <name evidence="16" type="ORF">DW859_01995</name>
    <name evidence="15" type="ORF">DWW07_04405</name>
    <name evidence="14" type="ORF">DWX77_03990</name>
    <name evidence="13" type="ORF">DWY46_03580</name>
    <name evidence="12" type="ORF">DWZ12_07125</name>
    <name evidence="11" type="ORF">DXB38_07665</name>
    <name evidence="10" type="ORF">DXB81_02220</name>
    <name evidence="23" type="ORF">EAI82_06060</name>
    <name evidence="8" type="ORF">ERS852394_00012</name>
    <name evidence="9" type="ORF">ERS852533_00308</name>
</gene>
<dbReference type="GO" id="GO:0009379">
    <property type="term" value="C:Holliday junction helicase complex"/>
    <property type="evidence" value="ECO:0007669"/>
    <property type="project" value="InterPro"/>
</dbReference>
<dbReference type="GO" id="GO:0005737">
    <property type="term" value="C:cytoplasm"/>
    <property type="evidence" value="ECO:0007669"/>
    <property type="project" value="UniProtKB-SubCell"/>
</dbReference>
<dbReference type="Proteomes" id="UP000284644">
    <property type="component" value="Unassembled WGS sequence"/>
</dbReference>
<evidence type="ECO:0000313" key="13">
    <source>
        <dbReference type="EMBL" id="RGR50476.1"/>
    </source>
</evidence>
<dbReference type="RefSeq" id="WP_005424571.1">
    <property type="nucleotide sequence ID" value="NZ_CABJDZ010000001.1"/>
</dbReference>
<dbReference type="NCBIfam" id="TIGR00084">
    <property type="entry name" value="ruvA"/>
    <property type="match status" value="1"/>
</dbReference>
<evidence type="ECO:0000313" key="18">
    <source>
        <dbReference type="EMBL" id="RHE76548.1"/>
    </source>
</evidence>
<dbReference type="GO" id="GO:0009378">
    <property type="term" value="F:four-way junction helicase activity"/>
    <property type="evidence" value="ECO:0007669"/>
    <property type="project" value="InterPro"/>
</dbReference>
<keyword evidence="2 6" id="KW-0227">DNA damage</keyword>
<evidence type="ECO:0000256" key="5">
    <source>
        <dbReference type="ARBA" id="ARBA00023204"/>
    </source>
</evidence>
<evidence type="ECO:0000256" key="6">
    <source>
        <dbReference type="HAMAP-Rule" id="MF_00031"/>
    </source>
</evidence>
<proteinExistence type="inferred from homology"/>
<keyword evidence="3 6" id="KW-0238">DNA-binding</keyword>
<evidence type="ECO:0000313" key="37">
    <source>
        <dbReference type="Proteomes" id="UP000285839"/>
    </source>
</evidence>
<comment type="caution">
    <text evidence="6">Lacks conserved residue(s) required for the propagation of feature annotation.</text>
</comment>
<keyword evidence="1 6" id="KW-0963">Cytoplasm</keyword>
<dbReference type="EMBL" id="QRZI01000002">
    <property type="protein sequence ID" value="RGV65797.1"/>
    <property type="molecule type" value="Genomic_DNA"/>
</dbReference>
<dbReference type="InterPro" id="IPR036267">
    <property type="entry name" value="RuvA_C_sf"/>
</dbReference>
<dbReference type="EMBL" id="RCXQ01000004">
    <property type="protein sequence ID" value="RYT67485.1"/>
    <property type="molecule type" value="Genomic_DNA"/>
</dbReference>
<dbReference type="SUPFAM" id="SSF50249">
    <property type="entry name" value="Nucleic acid-binding proteins"/>
    <property type="match status" value="1"/>
</dbReference>
<sequence length="203" mass="22112">MISFIRGLVADTTENAVILENNGIGYEIFMTGSSIEQVSRIDGEVKIHTYFQVREDAMQLYGFLSKDDLEMFRLLLNVNGIGPKAALGVLAGLTADELRFAVLSDDIKTISKAPGIGKKTAQKLILELKDKLKLEDAFEKKLAHEQEAASVSGFLIHDGRQEAAEALIALGYSSTDAMKAVRKVTDVSPDDVEALLKAALKQL</sequence>
<comment type="function">
    <text evidence="6">The RuvA-RuvB-RuvC complex processes Holliday junction (HJ) DNA during genetic recombination and DNA repair, while the RuvA-RuvB complex plays an important role in the rescue of blocked DNA replication forks via replication fork reversal (RFR). RuvA specifically binds to HJ cruciform DNA, conferring on it an open structure. The RuvB hexamer acts as an ATP-dependent pump, pulling dsDNA into and through the RuvAB complex. HJ branch migration allows RuvC to scan DNA until it finds its consensus sequence, where it cleaves and resolves the cruciform DNA.</text>
</comment>
<reference evidence="26 27" key="2">
    <citation type="submission" date="2018-08" db="EMBL/GenBank/DDBJ databases">
        <title>A genome reference for cultivated species of the human gut microbiota.</title>
        <authorList>
            <person name="Zou Y."/>
            <person name="Xue W."/>
            <person name="Luo G."/>
        </authorList>
    </citation>
    <scope>NUCLEOTIDE SEQUENCE [LARGE SCALE GENOMIC DNA]</scope>
    <source>
        <strain evidence="15 29">AF14-23</strain>
        <strain evidence="14 34">AF21-24</strain>
        <strain evidence="13 37">AF25-21</strain>
        <strain evidence="12 30">AF29-2BH</strain>
        <strain evidence="22 38">AF37-6AC</strain>
        <strain evidence="21 35">AF39-4</strain>
        <strain evidence="20 32">AM18-2AC</strain>
        <strain evidence="19 33">AM22-9LB</strain>
        <strain evidence="18 31">AM27-32LB</strain>
        <strain evidence="17 36">AM29-25AC</strain>
        <strain evidence="16 28">AM37-4AC</strain>
        <strain evidence="11 26">OM03-6</strain>
        <strain evidence="10 27">OM06-11AA</strain>
    </source>
</reference>
<dbReference type="Proteomes" id="UP000284024">
    <property type="component" value="Unassembled WGS sequence"/>
</dbReference>
<dbReference type="InterPro" id="IPR011114">
    <property type="entry name" value="RuvA_C"/>
</dbReference>
<feature type="domain" description="Helix-hairpin-helix DNA-binding motif class 1" evidence="7">
    <location>
        <begin position="73"/>
        <end position="92"/>
    </location>
</feature>
<evidence type="ECO:0000313" key="29">
    <source>
        <dbReference type="Proteomes" id="UP000265828"/>
    </source>
</evidence>
<keyword evidence="8" id="KW-0378">Hydrolase</keyword>
<keyword evidence="8" id="KW-0347">Helicase</keyword>
<evidence type="ECO:0000313" key="17">
    <source>
        <dbReference type="EMBL" id="RHE14943.1"/>
    </source>
</evidence>
<dbReference type="EMBL" id="QSHL01000001">
    <property type="protein sequence ID" value="RHC10211.1"/>
    <property type="molecule type" value="Genomic_DNA"/>
</dbReference>
<feature type="region of interest" description="Domain III" evidence="6">
    <location>
        <begin position="151"/>
        <end position="203"/>
    </location>
</feature>
<dbReference type="Proteomes" id="UP000293506">
    <property type="component" value="Unassembled WGS sequence"/>
</dbReference>
<dbReference type="Proteomes" id="UP000261105">
    <property type="component" value="Unassembled WGS sequence"/>
</dbReference>
<dbReference type="EMBL" id="QSJW01000002">
    <property type="protein sequence ID" value="RHE14943.1"/>
    <property type="molecule type" value="Genomic_DNA"/>
</dbReference>
<comment type="domain">
    <text evidence="6">Has three domains with a flexible linker between the domains II and III and assumes an 'L' shape. Domain III is highly mobile and contacts RuvB.</text>
</comment>
<dbReference type="GO" id="GO:0005524">
    <property type="term" value="F:ATP binding"/>
    <property type="evidence" value="ECO:0007669"/>
    <property type="project" value="InterPro"/>
</dbReference>
<dbReference type="Proteomes" id="UP000285839">
    <property type="component" value="Unassembled WGS sequence"/>
</dbReference>
<evidence type="ECO:0000313" key="39">
    <source>
        <dbReference type="Proteomes" id="UP000293506"/>
    </source>
</evidence>
<evidence type="ECO:0000313" key="25">
    <source>
        <dbReference type="Proteomes" id="UP000095413"/>
    </source>
</evidence>
<dbReference type="EMBL" id="QSUB01000001">
    <property type="protein sequence ID" value="RGN07368.1"/>
    <property type="molecule type" value="Genomic_DNA"/>
</dbReference>
<evidence type="ECO:0000313" key="10">
    <source>
        <dbReference type="EMBL" id="RGN07368.1"/>
    </source>
</evidence>
<dbReference type="Proteomes" id="UP000265808">
    <property type="component" value="Unassembled WGS sequence"/>
</dbReference>
<evidence type="ECO:0000313" key="22">
    <source>
        <dbReference type="EMBL" id="RHL49590.1"/>
    </source>
</evidence>
<dbReference type="Proteomes" id="UP000095409">
    <property type="component" value="Unassembled WGS sequence"/>
</dbReference>
<evidence type="ECO:0000313" key="33">
    <source>
        <dbReference type="Proteomes" id="UP000284220"/>
    </source>
</evidence>
<dbReference type="SUPFAM" id="SSF47781">
    <property type="entry name" value="RuvA domain 2-like"/>
    <property type="match status" value="1"/>
</dbReference>
<dbReference type="EMBL" id="QSKO01000005">
    <property type="protein sequence ID" value="RHE76548.1"/>
    <property type="molecule type" value="Genomic_DNA"/>
</dbReference>
<comment type="similarity">
    <text evidence="6">Belongs to the RuvA family.</text>
</comment>
<dbReference type="InterPro" id="IPR013849">
    <property type="entry name" value="DNA_helicase_Holl-junc_RuvA_I"/>
</dbReference>
<evidence type="ECO:0000256" key="1">
    <source>
        <dbReference type="ARBA" id="ARBA00022490"/>
    </source>
</evidence>
<evidence type="ECO:0000313" key="35">
    <source>
        <dbReference type="Proteomes" id="UP000284267"/>
    </source>
</evidence>
<keyword evidence="8" id="KW-0547">Nucleotide-binding</keyword>
<evidence type="ECO:0000313" key="31">
    <source>
        <dbReference type="Proteomes" id="UP000283928"/>
    </source>
</evidence>
<dbReference type="Proteomes" id="UP000265828">
    <property type="component" value="Unassembled WGS sequence"/>
</dbReference>
<accession>A0A173WAF4</accession>
<dbReference type="EMBL" id="QRUH01000002">
    <property type="protein sequence ID" value="RGR50476.1"/>
    <property type="molecule type" value="Genomic_DNA"/>
</dbReference>
<dbReference type="GO" id="GO:0000400">
    <property type="term" value="F:four-way junction DNA binding"/>
    <property type="evidence" value="ECO:0007669"/>
    <property type="project" value="UniProtKB-UniRule"/>
</dbReference>
<evidence type="ECO:0000313" key="36">
    <source>
        <dbReference type="Proteomes" id="UP000284644"/>
    </source>
</evidence>
<dbReference type="EMBL" id="CZBA01000001">
    <property type="protein sequence ID" value="CUP09727.1"/>
    <property type="molecule type" value="Genomic_DNA"/>
</dbReference>
<dbReference type="Pfam" id="PF07499">
    <property type="entry name" value="RuvA_C"/>
    <property type="match status" value="1"/>
</dbReference>
<dbReference type="OrthoDB" id="5293449at2"/>
<evidence type="ECO:0000256" key="4">
    <source>
        <dbReference type="ARBA" id="ARBA00023172"/>
    </source>
</evidence>
<evidence type="ECO:0000313" key="20">
    <source>
        <dbReference type="EMBL" id="RHH21298.1"/>
    </source>
</evidence>
<protein>
    <recommendedName>
        <fullName evidence="6">Holliday junction branch migration complex subunit RuvA</fullName>
    </recommendedName>
</protein>
<evidence type="ECO:0000313" key="11">
    <source>
        <dbReference type="EMBL" id="RGN87962.1"/>
    </source>
</evidence>
<dbReference type="EMBL" id="QRJH01000001">
    <property type="protein sequence ID" value="RHH21298.1"/>
    <property type="molecule type" value="Genomic_DNA"/>
</dbReference>
<dbReference type="EMBL" id="QRSS01000006">
    <property type="protein sequence ID" value="RGQ05656.1"/>
    <property type="molecule type" value="Genomic_DNA"/>
</dbReference>
<evidence type="ECO:0000313" key="9">
    <source>
        <dbReference type="EMBL" id="CUP09727.1"/>
    </source>
</evidence>
<reference evidence="23 39" key="3">
    <citation type="journal article" date="2019" name="Science, e1252229">
        <title>Invertible promoters mediate bacterial phase variation, antibiotic resistance, and host adaptation in the gut.</title>
        <authorList>
            <person name="Jiang X."/>
            <person name="Hall A.B."/>
            <person name="Arthur T.D."/>
            <person name="Plichta D.R."/>
            <person name="Covington C.T."/>
            <person name="Poyet M."/>
            <person name="Crothers J."/>
            <person name="Moses P.L."/>
            <person name="Tolonen A.C."/>
            <person name="Vlamakis H."/>
            <person name="Alm E.J."/>
            <person name="Xavier R.J."/>
        </authorList>
    </citation>
    <scope>NUCLEOTIDE SEQUENCE [LARGE SCALE GENOMIC DNA]</scope>
    <source>
        <strain evidence="23">Af_0058</strain>
        <strain evidence="39">af_0058</strain>
    </source>
</reference>
<dbReference type="InterPro" id="IPR010994">
    <property type="entry name" value="RuvA_2-like"/>
</dbReference>
<evidence type="ECO:0000313" key="23">
    <source>
        <dbReference type="EMBL" id="RYT67485.1"/>
    </source>
</evidence>
<dbReference type="InterPro" id="IPR003583">
    <property type="entry name" value="Hlx-hairpin-Hlx_DNA-bd_motif"/>
</dbReference>
<dbReference type="EMBL" id="CYZD01000001">
    <property type="protein sequence ID" value="CUN36010.1"/>
    <property type="molecule type" value="Genomic_DNA"/>
</dbReference>
<dbReference type="EMBL" id="QRHZ01000001">
    <property type="protein sequence ID" value="RHG20226.1"/>
    <property type="molecule type" value="Genomic_DNA"/>
</dbReference>
<dbReference type="Proteomes" id="UP000285897">
    <property type="component" value="Unassembled WGS sequence"/>
</dbReference>
<evidence type="ECO:0000313" key="12">
    <source>
        <dbReference type="EMBL" id="RGQ05656.1"/>
    </source>
</evidence>
<comment type="subunit">
    <text evidence="6">Homotetramer. Forms an RuvA(8)-RuvB(12)-Holliday junction (HJ) complex. HJ DNA is sandwiched between 2 RuvA tetramers; dsDNA enters through RuvA and exits via RuvB. An RuvB hexamer assembles on each DNA strand where it exits the tetramer. Each RuvB hexamer is contacted by two RuvA subunits (via domain III) on 2 adjacent RuvB subunits; this complex drives branch migration. In the full resolvosome a probable DNA-RuvA(4)-RuvB(12)-RuvC(2) complex forms which resolves the HJ.</text>
</comment>
<dbReference type="GO" id="GO:0048476">
    <property type="term" value="C:Holliday junction resolvase complex"/>
    <property type="evidence" value="ECO:0007669"/>
    <property type="project" value="UniProtKB-UniRule"/>
</dbReference>
<dbReference type="EMBL" id="QRVV01000006">
    <property type="protein sequence ID" value="RGS75515.1"/>
    <property type="molecule type" value="Genomic_DNA"/>
</dbReference>
<dbReference type="Gene3D" id="2.40.50.140">
    <property type="entry name" value="Nucleic acid-binding proteins"/>
    <property type="match status" value="1"/>
</dbReference>